<dbReference type="AlphaFoldDB" id="A0AA94HP56"/>
<sequence>MPNKDAHPATTPINLILDSYTRAELLMRPLR</sequence>
<comment type="caution">
    <text evidence="1">The sequence shown here is derived from an EMBL/GenBank/DDBJ whole genome shotgun (WGS) entry which is preliminary data.</text>
</comment>
<name>A0AA94HP56_9MICO</name>
<evidence type="ECO:0000313" key="2">
    <source>
        <dbReference type="Proteomes" id="UP000198506"/>
    </source>
</evidence>
<keyword evidence="2" id="KW-1185">Reference proteome</keyword>
<reference evidence="1 2" key="1">
    <citation type="submission" date="2016-10" db="EMBL/GenBank/DDBJ databases">
        <authorList>
            <person name="Varghese N."/>
            <person name="Submissions S."/>
        </authorList>
    </citation>
    <scope>NUCLEOTIDE SEQUENCE [LARGE SCALE GENOMIC DNA]</scope>
    <source>
        <strain evidence="1 2">IAM 15147</strain>
    </source>
</reference>
<accession>A0AA94HP56</accession>
<organism evidence="1 2">
    <name type="scientific">Agrococcus baldri</name>
    <dbReference type="NCBI Taxonomy" id="153730"/>
    <lineage>
        <taxon>Bacteria</taxon>
        <taxon>Bacillati</taxon>
        <taxon>Actinomycetota</taxon>
        <taxon>Actinomycetes</taxon>
        <taxon>Micrococcales</taxon>
        <taxon>Microbacteriaceae</taxon>
        <taxon>Agrococcus</taxon>
    </lineage>
</organism>
<evidence type="ECO:0000313" key="1">
    <source>
        <dbReference type="EMBL" id="SFS17824.1"/>
    </source>
</evidence>
<protein>
    <submittedName>
        <fullName evidence="1">Uncharacterized protein</fullName>
    </submittedName>
</protein>
<dbReference type="Proteomes" id="UP000198506">
    <property type="component" value="Unassembled WGS sequence"/>
</dbReference>
<dbReference type="EMBL" id="FOZN01000004">
    <property type="protein sequence ID" value="SFS17824.1"/>
    <property type="molecule type" value="Genomic_DNA"/>
</dbReference>
<proteinExistence type="predicted"/>
<gene>
    <name evidence="1" type="ORF">SAMN04487783_2423</name>
</gene>